<dbReference type="EMBL" id="BRXU01000016">
    <property type="protein sequence ID" value="GLC56604.1"/>
    <property type="molecule type" value="Genomic_DNA"/>
</dbReference>
<evidence type="ECO:0000313" key="2">
    <source>
        <dbReference type="Proteomes" id="UP001165080"/>
    </source>
</evidence>
<comment type="caution">
    <text evidence="1">The sequence shown here is derived from an EMBL/GenBank/DDBJ whole genome shotgun (WGS) entry which is preliminary data.</text>
</comment>
<name>A0A9W6BQY3_9CHLO</name>
<gene>
    <name evidence="1" type="primary">PLEST004140</name>
    <name evidence="1" type="ORF">PLESTB_001125800</name>
</gene>
<reference evidence="1 2" key="1">
    <citation type="journal article" date="2023" name="Commun. Biol.">
        <title>Reorganization of the ancestral sex-determining regions during the evolution of trioecy in Pleodorina starrii.</title>
        <authorList>
            <person name="Takahashi K."/>
            <person name="Suzuki S."/>
            <person name="Kawai-Toyooka H."/>
            <person name="Yamamoto K."/>
            <person name="Hamaji T."/>
            <person name="Ootsuki R."/>
            <person name="Yamaguchi H."/>
            <person name="Kawachi M."/>
            <person name="Higashiyama T."/>
            <person name="Nozaki H."/>
        </authorList>
    </citation>
    <scope>NUCLEOTIDE SEQUENCE [LARGE SCALE GENOMIC DNA]</scope>
    <source>
        <strain evidence="1 2">NIES-4479</strain>
    </source>
</reference>
<evidence type="ECO:0000313" key="1">
    <source>
        <dbReference type="EMBL" id="GLC56604.1"/>
    </source>
</evidence>
<sequence>MQYGVAYSNDSAALATSTQPDEGACCQACFVRATCVHWDWERSTGICRFRPDMSTGTTGDMGHAIRRDDGRVAGSRNGVSAYVMHQRYAHPGGFSAIDPAARWISSLPTAFVPFGNSIMASAWAYTSFYKTFLMPPTATAAAGDSSAGEQQAPLVNVTLTISADDAVVVLVNNQPVGRTLPEDFQQGAPPVMMRFALQGGSRHLIVLQCRSTGGPAVVVATLTAPDGAVLARTDHSWLWIQ</sequence>
<dbReference type="Proteomes" id="UP001165080">
    <property type="component" value="Unassembled WGS sequence"/>
</dbReference>
<protein>
    <submittedName>
        <fullName evidence="1">Uncharacterized protein</fullName>
    </submittedName>
</protein>
<organism evidence="1 2">
    <name type="scientific">Pleodorina starrii</name>
    <dbReference type="NCBI Taxonomy" id="330485"/>
    <lineage>
        <taxon>Eukaryota</taxon>
        <taxon>Viridiplantae</taxon>
        <taxon>Chlorophyta</taxon>
        <taxon>core chlorophytes</taxon>
        <taxon>Chlorophyceae</taxon>
        <taxon>CS clade</taxon>
        <taxon>Chlamydomonadales</taxon>
        <taxon>Volvocaceae</taxon>
        <taxon>Pleodorina</taxon>
    </lineage>
</organism>
<proteinExistence type="predicted"/>
<dbReference type="Gene3D" id="3.50.4.10">
    <property type="entry name" value="Hepatocyte Growth Factor"/>
    <property type="match status" value="1"/>
</dbReference>
<accession>A0A9W6BQY3</accession>
<dbReference type="AlphaFoldDB" id="A0A9W6BQY3"/>
<keyword evidence="2" id="KW-1185">Reference proteome</keyword>